<evidence type="ECO:0000313" key="3">
    <source>
        <dbReference type="Proteomes" id="UP001316803"/>
    </source>
</evidence>
<sequence length="409" mass="45345">MTHQTRTIILAGAPEANDLDWDEKSLLPAQHIENVRSQTSSPANSDSDSVLSMTMTKPEIPKWRKLEMERLKMRPMLPKLNIESPPKDVDMGAPAVFLETSELVSQDAHESAGSDVSAEDSRPSRGSTSSRECEPETQDLADFYDHSFSIHEAIPSSQIDSQQSVTPGTPIYESSEEMFPDQPGTPGGIIRTSSQRRLSQAPRPKTLMNLNDVPGANYLDSIHPQTKTMNLIVGIISIAPSRIVTTGAKYGRPRQVELVELLVGDETKTGFSITMWLPREMHVNWKDGAQEKPEGSRSTLRRSLKAVQPRDVVLIQNVALSSFRGKVHGQSLRGDVTKIDTLFRKKTGDEEQAGCYTVQNLRMATGKDPQILKVKRVRDWMVDFVGEAPGVNGGKKKGRKARFMPDDTQ</sequence>
<comment type="caution">
    <text evidence="2">The sequence shown here is derived from an EMBL/GenBank/DDBJ whole genome shotgun (WGS) entry which is preliminary data.</text>
</comment>
<accession>A0AAN8ETI7</accession>
<proteinExistence type="predicted"/>
<dbReference type="AlphaFoldDB" id="A0AAN8ETI7"/>
<reference evidence="2 3" key="1">
    <citation type="submission" date="2022-12" db="EMBL/GenBank/DDBJ databases">
        <title>Genomic features and morphological characterization of a novel Knufia sp. strain isolated from spacecraft assembly facility.</title>
        <authorList>
            <person name="Teixeira M."/>
            <person name="Chander A.M."/>
            <person name="Stajich J.E."/>
            <person name="Venkateswaran K."/>
        </authorList>
    </citation>
    <scope>NUCLEOTIDE SEQUENCE [LARGE SCALE GENOMIC DNA]</scope>
    <source>
        <strain evidence="2 3">FJI-L2-BK-P2</strain>
    </source>
</reference>
<keyword evidence="3" id="KW-1185">Reference proteome</keyword>
<protein>
    <submittedName>
        <fullName evidence="2">Uncharacterized protein</fullName>
    </submittedName>
</protein>
<dbReference type="Proteomes" id="UP001316803">
    <property type="component" value="Unassembled WGS sequence"/>
</dbReference>
<evidence type="ECO:0000256" key="1">
    <source>
        <dbReference type="SAM" id="MobiDB-lite"/>
    </source>
</evidence>
<feature type="region of interest" description="Disordered" evidence="1">
    <location>
        <begin position="104"/>
        <end position="136"/>
    </location>
</feature>
<gene>
    <name evidence="2" type="ORF">OHC33_000411</name>
</gene>
<evidence type="ECO:0000313" key="2">
    <source>
        <dbReference type="EMBL" id="KAK5958568.1"/>
    </source>
</evidence>
<organism evidence="2 3">
    <name type="scientific">Knufia fluminis</name>
    <dbReference type="NCBI Taxonomy" id="191047"/>
    <lineage>
        <taxon>Eukaryota</taxon>
        <taxon>Fungi</taxon>
        <taxon>Dikarya</taxon>
        <taxon>Ascomycota</taxon>
        <taxon>Pezizomycotina</taxon>
        <taxon>Eurotiomycetes</taxon>
        <taxon>Chaetothyriomycetidae</taxon>
        <taxon>Chaetothyriales</taxon>
        <taxon>Trichomeriaceae</taxon>
        <taxon>Knufia</taxon>
    </lineage>
</organism>
<name>A0AAN8ETI7_9EURO</name>
<dbReference type="EMBL" id="JAKLMC020000001">
    <property type="protein sequence ID" value="KAK5958568.1"/>
    <property type="molecule type" value="Genomic_DNA"/>
</dbReference>
<feature type="region of interest" description="Disordered" evidence="1">
    <location>
        <begin position="177"/>
        <end position="200"/>
    </location>
</feature>